<dbReference type="OrthoDB" id="16753at2759"/>
<name>A0A5B7KJA3_PORTR</name>
<keyword evidence="2" id="KW-1185">Reference proteome</keyword>
<evidence type="ECO:0000313" key="2">
    <source>
        <dbReference type="Proteomes" id="UP000324222"/>
    </source>
</evidence>
<protein>
    <submittedName>
        <fullName evidence="1">Uncharacterized protein</fullName>
    </submittedName>
</protein>
<proteinExistence type="predicted"/>
<accession>A0A5B7KJA3</accession>
<dbReference type="Proteomes" id="UP000324222">
    <property type="component" value="Unassembled WGS sequence"/>
</dbReference>
<dbReference type="EMBL" id="VSRR010153762">
    <property type="protein sequence ID" value="MPD06936.1"/>
    <property type="molecule type" value="Genomic_DNA"/>
</dbReference>
<comment type="caution">
    <text evidence="1">The sequence shown here is derived from an EMBL/GenBank/DDBJ whole genome shotgun (WGS) entry which is preliminary data.</text>
</comment>
<reference evidence="1 2" key="1">
    <citation type="submission" date="2019-05" db="EMBL/GenBank/DDBJ databases">
        <title>Another draft genome of Portunus trituberculatus and its Hox gene families provides insights of decapod evolution.</title>
        <authorList>
            <person name="Jeong J.-H."/>
            <person name="Song I."/>
            <person name="Kim S."/>
            <person name="Choi T."/>
            <person name="Kim D."/>
            <person name="Ryu S."/>
            <person name="Kim W."/>
        </authorList>
    </citation>
    <scope>NUCLEOTIDE SEQUENCE [LARGE SCALE GENOMIC DNA]</scope>
    <source>
        <tissue evidence="1">Muscle</tissue>
    </source>
</reference>
<organism evidence="1 2">
    <name type="scientific">Portunus trituberculatus</name>
    <name type="common">Swimming crab</name>
    <name type="synonym">Neptunus trituberculatus</name>
    <dbReference type="NCBI Taxonomy" id="210409"/>
    <lineage>
        <taxon>Eukaryota</taxon>
        <taxon>Metazoa</taxon>
        <taxon>Ecdysozoa</taxon>
        <taxon>Arthropoda</taxon>
        <taxon>Crustacea</taxon>
        <taxon>Multicrustacea</taxon>
        <taxon>Malacostraca</taxon>
        <taxon>Eumalacostraca</taxon>
        <taxon>Eucarida</taxon>
        <taxon>Decapoda</taxon>
        <taxon>Pleocyemata</taxon>
        <taxon>Brachyura</taxon>
        <taxon>Eubrachyura</taxon>
        <taxon>Portunoidea</taxon>
        <taxon>Portunidae</taxon>
        <taxon>Portuninae</taxon>
        <taxon>Portunus</taxon>
    </lineage>
</organism>
<gene>
    <name evidence="1" type="ORF">E2C01_102773</name>
</gene>
<sequence length="60" mass="7090">MNGEVRQELRKLYNRWYKGDPLVVNSQSTMISHTKTYARHDTLSAVCFFGHVFLLCDWII</sequence>
<evidence type="ECO:0000313" key="1">
    <source>
        <dbReference type="EMBL" id="MPD06936.1"/>
    </source>
</evidence>
<dbReference type="AlphaFoldDB" id="A0A5B7KJA3"/>